<proteinExistence type="predicted"/>
<organism evidence="1 2">
    <name type="scientific">Daphnia pulex</name>
    <name type="common">Water flea</name>
    <dbReference type="NCBI Taxonomy" id="6669"/>
    <lineage>
        <taxon>Eukaryota</taxon>
        <taxon>Metazoa</taxon>
        <taxon>Ecdysozoa</taxon>
        <taxon>Arthropoda</taxon>
        <taxon>Crustacea</taxon>
        <taxon>Branchiopoda</taxon>
        <taxon>Diplostraca</taxon>
        <taxon>Cladocera</taxon>
        <taxon>Anomopoda</taxon>
        <taxon>Daphniidae</taxon>
        <taxon>Daphnia</taxon>
    </lineage>
</organism>
<dbReference type="HOGENOM" id="CLU_2051949_0_0_1"/>
<dbReference type="KEGG" id="dpx:DAPPUDRAFT_273290"/>
<keyword evidence="2" id="KW-1185">Reference proteome</keyword>
<protein>
    <submittedName>
        <fullName evidence="1">Uncharacterized protein</fullName>
    </submittedName>
</protein>
<evidence type="ECO:0000313" key="1">
    <source>
        <dbReference type="EMBL" id="EFX61462.1"/>
    </source>
</evidence>
<accession>E9I3G8</accession>
<dbReference type="InParanoid" id="E9I3G8"/>
<evidence type="ECO:0000313" key="2">
    <source>
        <dbReference type="Proteomes" id="UP000000305"/>
    </source>
</evidence>
<sequence length="120" mass="12514">MSVDWAAAWASSSAGAGLANFSSTLAALAFTRLPESSSICIEASASDITRPARNLPASSNSAYMGNRGLERFRCAIVPLRGWAPEPGRQAPVEGAVRMVKNPHGVMHFGQPGGAQKTMAV</sequence>
<dbReference type="Proteomes" id="UP000000305">
    <property type="component" value="Unassembled WGS sequence"/>
</dbReference>
<reference evidence="1 2" key="1">
    <citation type="journal article" date="2011" name="Science">
        <title>The ecoresponsive genome of Daphnia pulex.</title>
        <authorList>
            <person name="Colbourne J.K."/>
            <person name="Pfrender M.E."/>
            <person name="Gilbert D."/>
            <person name="Thomas W.K."/>
            <person name="Tucker A."/>
            <person name="Oakley T.H."/>
            <person name="Tokishita S."/>
            <person name="Aerts A."/>
            <person name="Arnold G.J."/>
            <person name="Basu M.K."/>
            <person name="Bauer D.J."/>
            <person name="Caceres C.E."/>
            <person name="Carmel L."/>
            <person name="Casola C."/>
            <person name="Choi J.H."/>
            <person name="Detter J.C."/>
            <person name="Dong Q."/>
            <person name="Dusheyko S."/>
            <person name="Eads B.D."/>
            <person name="Frohlich T."/>
            <person name="Geiler-Samerotte K.A."/>
            <person name="Gerlach D."/>
            <person name="Hatcher P."/>
            <person name="Jogdeo S."/>
            <person name="Krijgsveld J."/>
            <person name="Kriventseva E.V."/>
            <person name="Kultz D."/>
            <person name="Laforsch C."/>
            <person name="Lindquist E."/>
            <person name="Lopez J."/>
            <person name="Manak J.R."/>
            <person name="Muller J."/>
            <person name="Pangilinan J."/>
            <person name="Patwardhan R.P."/>
            <person name="Pitluck S."/>
            <person name="Pritham E.J."/>
            <person name="Rechtsteiner A."/>
            <person name="Rho M."/>
            <person name="Rogozin I.B."/>
            <person name="Sakarya O."/>
            <person name="Salamov A."/>
            <person name="Schaack S."/>
            <person name="Shapiro H."/>
            <person name="Shiga Y."/>
            <person name="Skalitzky C."/>
            <person name="Smith Z."/>
            <person name="Souvorov A."/>
            <person name="Sung W."/>
            <person name="Tang Z."/>
            <person name="Tsuchiya D."/>
            <person name="Tu H."/>
            <person name="Vos H."/>
            <person name="Wang M."/>
            <person name="Wolf Y.I."/>
            <person name="Yamagata H."/>
            <person name="Yamada T."/>
            <person name="Ye Y."/>
            <person name="Shaw J.R."/>
            <person name="Andrews J."/>
            <person name="Crease T.J."/>
            <person name="Tang H."/>
            <person name="Lucas S.M."/>
            <person name="Robertson H.M."/>
            <person name="Bork P."/>
            <person name="Koonin E.V."/>
            <person name="Zdobnov E.M."/>
            <person name="Grigoriev I.V."/>
            <person name="Lynch M."/>
            <person name="Boore J.L."/>
        </authorList>
    </citation>
    <scope>NUCLEOTIDE SEQUENCE [LARGE SCALE GENOMIC DNA]</scope>
</reference>
<dbReference type="AlphaFoldDB" id="E9I3G8"/>
<name>E9I3G8_DAPPU</name>
<gene>
    <name evidence="1" type="ORF">DAPPUDRAFT_273290</name>
</gene>
<dbReference type="EMBL" id="GL734550">
    <property type="protein sequence ID" value="EFX61462.1"/>
    <property type="molecule type" value="Genomic_DNA"/>
</dbReference>